<feature type="transmembrane region" description="Helical" evidence="3">
    <location>
        <begin position="76"/>
        <end position="96"/>
    </location>
</feature>
<feature type="region of interest" description="Disordered" evidence="2">
    <location>
        <begin position="220"/>
        <end position="244"/>
    </location>
</feature>
<reference evidence="5 6" key="1">
    <citation type="submission" date="2017-09" db="EMBL/GenBank/DDBJ databases">
        <authorList>
            <person name="Ehlers B."/>
            <person name="Leendertz F.H."/>
        </authorList>
    </citation>
    <scope>NUCLEOTIDE SEQUENCE [LARGE SCALE GENOMIC DNA]</scope>
</reference>
<dbReference type="Proteomes" id="UP000241090">
    <property type="component" value="Segment"/>
</dbReference>
<keyword evidence="3" id="KW-1133">Transmembrane helix</keyword>
<evidence type="ECO:0000256" key="1">
    <source>
        <dbReference type="SAM" id="Coils"/>
    </source>
</evidence>
<dbReference type="EMBL" id="MG018926">
    <property type="protein sequence ID" value="ATW57899.1"/>
    <property type="molecule type" value="Genomic_DNA"/>
</dbReference>
<name>A0A2H4P6U2_9CAUD</name>
<dbReference type="InterPro" id="IPR023346">
    <property type="entry name" value="Lysozyme-like_dom_sf"/>
</dbReference>
<evidence type="ECO:0000259" key="4">
    <source>
        <dbReference type="Pfam" id="PF01464"/>
    </source>
</evidence>
<keyword evidence="3" id="KW-0812">Transmembrane</keyword>
<evidence type="ECO:0000313" key="6">
    <source>
        <dbReference type="Proteomes" id="UP000241090"/>
    </source>
</evidence>
<dbReference type="SUPFAM" id="SSF53955">
    <property type="entry name" value="Lysozyme-like"/>
    <property type="match status" value="1"/>
</dbReference>
<feature type="coiled-coil region" evidence="1">
    <location>
        <begin position="9"/>
        <end position="43"/>
    </location>
</feature>
<evidence type="ECO:0000256" key="2">
    <source>
        <dbReference type="SAM" id="MobiDB-lite"/>
    </source>
</evidence>
<evidence type="ECO:0000256" key="3">
    <source>
        <dbReference type="SAM" id="Phobius"/>
    </source>
</evidence>
<proteinExistence type="predicted"/>
<dbReference type="Gene3D" id="1.10.530.10">
    <property type="match status" value="1"/>
</dbReference>
<organism evidence="5 6">
    <name type="scientific">Pseudomonas phage tabernarius</name>
    <dbReference type="NCBI Taxonomy" id="2048978"/>
    <lineage>
        <taxon>Viruses</taxon>
        <taxon>Duplodnaviria</taxon>
        <taxon>Heunggongvirae</taxon>
        <taxon>Uroviricota</taxon>
        <taxon>Caudoviricetes</taxon>
        <taxon>Lindbergviridae</taxon>
        <taxon>Tabernariusvirus</taxon>
        <taxon>Tabernariusvirus tabernarius</taxon>
    </lineage>
</organism>
<feature type="coiled-coil region" evidence="1">
    <location>
        <begin position="368"/>
        <end position="405"/>
    </location>
</feature>
<accession>A0A2H4P6U2</accession>
<gene>
    <name evidence="5" type="ORF">CNR33_00053</name>
</gene>
<sequence>MANETEKFVLQYVTEIKDSVKKLEELQNKVKKTNEATDAAKKGFSEFSDGVSDQLSKIVPQVDGVTKAVKMMTAEFAVASVAVGVLAVGVKAVMMANENITKQRSMGQQIGMAPNRIEQLTRDFSDNSQGRLNRDQAMDSIKSFGDRVQEARQDLPGTGARRNFTMNGLQVGTVQNHPTLTSMFNTIGGRVQGMDEAKGRAYLNQIGMSPDMLGNFQKFGNKTGDRMLSKKETDERKEAEDASKKVNDELNKINNQFTEMGLILGQKLLPWAEKFTSWMLDVTKFVFSDTKTPVANYNNDPFAKPTDKELAEAQKYGGKNPLQFGARHPEAVKGPGITPQIANAINNGIHEPEDKGASNALTISDKNNQQLIGNSKQEKQALEKFTKEQADITAKQQEAQNKEDEMYDKYSDATAEQKLAAQMFTTAVATFAHATDMNDALAMWAGSIGAASGLKGADGTQSGNTGAAAIGPYASQQNREVLGSRLITSGTAESIGGKEYTHKYDELYNKYGTAMGIDPRILKAQGMQESGLHNDNRGNGGGLGQLSPNIQKKYGVTDVHDAEQNIRASAMYMKDLIKETGGNIAEALKRYIGGGPENKKNQGKQTNEYAGKVYKHAGLTADDFENSPSNMGSMPNVIIGKGKAGRQVMDAVRSLASYMNIDPGQITGHHTTRGDMEFSMGQLERSLINNHQDLVNKTHAINVPEKEMASYRQQLRQNEIDQQNLKAFGGNVLDMATEGGRTAETNGLIPVTINVQTTSQDPYKQGQIAADSFNEHRRDLVKQNASTVKY</sequence>
<dbReference type="OrthoDB" id="292at10239"/>
<feature type="compositionally biased region" description="Basic and acidic residues" evidence="2">
    <location>
        <begin position="223"/>
        <end position="244"/>
    </location>
</feature>
<keyword evidence="1" id="KW-0175">Coiled coil</keyword>
<keyword evidence="6" id="KW-1185">Reference proteome</keyword>
<protein>
    <submittedName>
        <fullName evidence="5">Putative lytic tail protein</fullName>
    </submittedName>
</protein>
<dbReference type="InterPro" id="IPR008258">
    <property type="entry name" value="Transglycosylase_SLT_dom_1"/>
</dbReference>
<keyword evidence="3" id="KW-0472">Membrane</keyword>
<feature type="domain" description="Transglycosylase SLT" evidence="4">
    <location>
        <begin position="507"/>
        <end position="610"/>
    </location>
</feature>
<evidence type="ECO:0000313" key="5">
    <source>
        <dbReference type="EMBL" id="ATW57899.1"/>
    </source>
</evidence>
<dbReference type="Pfam" id="PF01464">
    <property type="entry name" value="SLT"/>
    <property type="match status" value="1"/>
</dbReference>